<dbReference type="InterPro" id="IPR005002">
    <property type="entry name" value="PMM"/>
</dbReference>
<dbReference type="GO" id="GO:0006013">
    <property type="term" value="P:mannose metabolic process"/>
    <property type="evidence" value="ECO:0007669"/>
    <property type="project" value="TreeGrafter"/>
</dbReference>
<comment type="similarity">
    <text evidence="3">Belongs to the eukaryotic PMM family.</text>
</comment>
<feature type="binding site" evidence="11">
    <location>
        <position position="134"/>
    </location>
    <ligand>
        <name>alpha-D-mannose 1-phosphate</name>
        <dbReference type="ChEBI" id="CHEBI:58409"/>
    </ligand>
</feature>
<dbReference type="GO" id="GO:0005829">
    <property type="term" value="C:cytosol"/>
    <property type="evidence" value="ECO:0007669"/>
    <property type="project" value="TreeGrafter"/>
</dbReference>
<evidence type="ECO:0000256" key="9">
    <source>
        <dbReference type="ARBA" id="ARBA00023235"/>
    </source>
</evidence>
<dbReference type="Proteomes" id="UP000263268">
    <property type="component" value="Unassembled WGS sequence"/>
</dbReference>
<evidence type="ECO:0000256" key="6">
    <source>
        <dbReference type="ARBA" id="ARBA00022490"/>
    </source>
</evidence>
<evidence type="ECO:0000256" key="7">
    <source>
        <dbReference type="ARBA" id="ARBA00022723"/>
    </source>
</evidence>
<feature type="active site" description="Proton donor/acceptor" evidence="10">
    <location>
        <position position="13"/>
    </location>
</feature>
<dbReference type="UniPathway" id="UPA00126">
    <property type="reaction ID" value="UER00424"/>
</dbReference>
<keyword evidence="7 12" id="KW-0479">Metal-binding</keyword>
<dbReference type="InterPro" id="IPR006379">
    <property type="entry name" value="HAD-SF_hydro_IIB"/>
</dbReference>
<evidence type="ECO:0000256" key="4">
    <source>
        <dbReference type="ARBA" id="ARBA00011738"/>
    </source>
</evidence>
<dbReference type="InterPro" id="IPR036412">
    <property type="entry name" value="HAD-like_sf"/>
</dbReference>
<evidence type="ECO:0000313" key="14">
    <source>
        <dbReference type="Proteomes" id="UP000263268"/>
    </source>
</evidence>
<comment type="caution">
    <text evidence="13">The sequence shown here is derived from an EMBL/GenBank/DDBJ whole genome shotgun (WGS) entry which is preliminary data.</text>
</comment>
<dbReference type="GO" id="GO:0006487">
    <property type="term" value="P:protein N-linked glycosylation"/>
    <property type="evidence" value="ECO:0007669"/>
    <property type="project" value="TreeGrafter"/>
</dbReference>
<evidence type="ECO:0000256" key="5">
    <source>
        <dbReference type="ARBA" id="ARBA00012730"/>
    </source>
</evidence>
<keyword evidence="8 12" id="KW-0460">Magnesium</keyword>
<evidence type="ECO:0000256" key="3">
    <source>
        <dbReference type="ARBA" id="ARBA00009736"/>
    </source>
</evidence>
<feature type="binding site" evidence="12">
    <location>
        <position position="11"/>
    </location>
    <ligand>
        <name>Mg(2+)</name>
        <dbReference type="ChEBI" id="CHEBI:18420"/>
        <label>1</label>
    </ligand>
</feature>
<evidence type="ECO:0000256" key="10">
    <source>
        <dbReference type="PIRSR" id="PIRSR605002-1"/>
    </source>
</evidence>
<feature type="active site" description="Nucleophile" evidence="10">
    <location>
        <position position="11"/>
    </location>
</feature>
<accession>A0A3D6BSR1</accession>
<evidence type="ECO:0000313" key="13">
    <source>
        <dbReference type="EMBL" id="HCY82296.1"/>
    </source>
</evidence>
<dbReference type="Gene3D" id="3.40.50.1000">
    <property type="entry name" value="HAD superfamily/HAD-like"/>
    <property type="match status" value="1"/>
</dbReference>
<reference evidence="13 14" key="1">
    <citation type="journal article" date="2018" name="Nat. Biotechnol.">
        <title>A standardized bacterial taxonomy based on genome phylogeny substantially revises the tree of life.</title>
        <authorList>
            <person name="Parks D.H."/>
            <person name="Chuvochina M."/>
            <person name="Waite D.W."/>
            <person name="Rinke C."/>
            <person name="Skarshewski A."/>
            <person name="Chaumeil P.A."/>
            <person name="Hugenholtz P."/>
        </authorList>
    </citation>
    <scope>NUCLEOTIDE SEQUENCE [LARGE SCALE GENOMIC DNA]</scope>
    <source>
        <strain evidence="13">UBA10227</strain>
    </source>
</reference>
<proteinExistence type="inferred from homology"/>
<keyword evidence="6" id="KW-0963">Cytoplasm</keyword>
<evidence type="ECO:0000256" key="12">
    <source>
        <dbReference type="PIRSR" id="PIRSR605002-3"/>
    </source>
</evidence>
<dbReference type="EC" id="5.4.2.8" evidence="5"/>
<dbReference type="GO" id="GO:0046872">
    <property type="term" value="F:metal ion binding"/>
    <property type="evidence" value="ECO:0007669"/>
    <property type="project" value="UniProtKB-KW"/>
</dbReference>
<feature type="binding site" evidence="12">
    <location>
        <position position="13"/>
    </location>
    <ligand>
        <name>Mg(2+)</name>
        <dbReference type="ChEBI" id="CHEBI:18420"/>
        <label>1</label>
    </ligand>
</feature>
<dbReference type="Pfam" id="PF03332">
    <property type="entry name" value="PMM"/>
    <property type="match status" value="1"/>
</dbReference>
<dbReference type="InterPro" id="IPR043169">
    <property type="entry name" value="PMM_cap"/>
</dbReference>
<protein>
    <recommendedName>
        <fullName evidence="5">phosphomannomutase</fullName>
        <ecNumber evidence="5">5.4.2.8</ecNumber>
    </recommendedName>
</protein>
<dbReference type="InterPro" id="IPR023214">
    <property type="entry name" value="HAD_sf"/>
</dbReference>
<evidence type="ECO:0000256" key="8">
    <source>
        <dbReference type="ARBA" id="ARBA00022842"/>
    </source>
</evidence>
<organism evidence="13 14">
    <name type="scientific">Xanthomarina gelatinilytica</name>
    <dbReference type="NCBI Taxonomy" id="1137281"/>
    <lineage>
        <taxon>Bacteria</taxon>
        <taxon>Pseudomonadati</taxon>
        <taxon>Bacteroidota</taxon>
        <taxon>Flavobacteriia</taxon>
        <taxon>Flavobacteriales</taxon>
        <taxon>Flavobacteriaceae</taxon>
        <taxon>Xanthomarina</taxon>
    </lineage>
</organism>
<dbReference type="GO" id="GO:0009298">
    <property type="term" value="P:GDP-mannose biosynthetic process"/>
    <property type="evidence" value="ECO:0007669"/>
    <property type="project" value="UniProtKB-UniPathway"/>
</dbReference>
<comment type="subcellular location">
    <subcellularLocation>
        <location evidence="1">Cytoplasm</location>
    </subcellularLocation>
</comment>
<comment type="subunit">
    <text evidence="4">Homodimer.</text>
</comment>
<keyword evidence="9" id="KW-0413">Isomerase</keyword>
<dbReference type="Gene3D" id="3.30.1240.20">
    <property type="match status" value="1"/>
</dbReference>
<evidence type="ECO:0000256" key="1">
    <source>
        <dbReference type="ARBA" id="ARBA00004496"/>
    </source>
</evidence>
<dbReference type="GO" id="GO:0016791">
    <property type="term" value="F:phosphatase activity"/>
    <property type="evidence" value="ECO:0007669"/>
    <property type="project" value="UniProtKB-ARBA"/>
</dbReference>
<dbReference type="NCBIfam" id="TIGR01484">
    <property type="entry name" value="HAD-SF-IIB"/>
    <property type="match status" value="1"/>
</dbReference>
<dbReference type="AlphaFoldDB" id="A0A3D6BSR1"/>
<evidence type="ECO:0000256" key="11">
    <source>
        <dbReference type="PIRSR" id="PIRSR605002-2"/>
    </source>
</evidence>
<gene>
    <name evidence="13" type="ORF">DHV22_12205</name>
</gene>
<feature type="binding site" evidence="11">
    <location>
        <position position="116"/>
    </location>
    <ligand>
        <name>alpha-D-mannose 1-phosphate</name>
        <dbReference type="ChEBI" id="CHEBI:58409"/>
    </ligand>
</feature>
<comment type="cofactor">
    <cofactor evidence="12">
        <name>Mg(2+)</name>
        <dbReference type="ChEBI" id="CHEBI:18420"/>
    </cofactor>
</comment>
<sequence length="235" mass="27023">MAEQINMLVFDMDGTLTESKSKIDQDFAKYLTKIFKSTDCSIVTGADYDSVKNQLGFELCYHVKWVFACGGAHVIQNGLTKYKSKWQCKPVIKRFCENFVRDSDFPHRTGNHFDDRIGMCNFSVVGQGASKTERRHYIAWDLATNERKEIAKKINDKFTGVVARVAGETGIDITHQNISKAKIIEYYNKDKLKFFGDKIQKGGNDYPLAKVLKPYQCFEVKNWQHTQDLLRDMGF</sequence>
<dbReference type="PANTHER" id="PTHR10466">
    <property type="entry name" value="PHOSPHOMANNOMUTASE"/>
    <property type="match status" value="1"/>
</dbReference>
<dbReference type="GO" id="GO:0004615">
    <property type="term" value="F:phosphomannomutase activity"/>
    <property type="evidence" value="ECO:0007669"/>
    <property type="project" value="UniProtKB-EC"/>
</dbReference>
<evidence type="ECO:0000256" key="2">
    <source>
        <dbReference type="ARBA" id="ARBA00004699"/>
    </source>
</evidence>
<dbReference type="SUPFAM" id="SSF56784">
    <property type="entry name" value="HAD-like"/>
    <property type="match status" value="1"/>
</dbReference>
<dbReference type="PANTHER" id="PTHR10466:SF0">
    <property type="entry name" value="PHOSPHOMANNOMUTASE"/>
    <property type="match status" value="1"/>
</dbReference>
<dbReference type="EMBL" id="DPRK01000195">
    <property type="protein sequence ID" value="HCY82296.1"/>
    <property type="molecule type" value="Genomic_DNA"/>
</dbReference>
<comment type="pathway">
    <text evidence="2">Nucleotide-sugar biosynthesis; GDP-alpha-D-mannose biosynthesis; alpha-D-mannose 1-phosphate from D-fructose 6-phosphate: step 2/2.</text>
</comment>
<feature type="binding site" evidence="12">
    <location>
        <position position="197"/>
    </location>
    <ligand>
        <name>Mg(2+)</name>
        <dbReference type="ChEBI" id="CHEBI:18420"/>
        <label>1</label>
    </ligand>
</feature>
<feature type="binding site" evidence="11">
    <location>
        <position position="172"/>
    </location>
    <ligand>
        <name>alpha-D-mannose 1-phosphate</name>
        <dbReference type="ChEBI" id="CHEBI:58409"/>
    </ligand>
</feature>
<name>A0A3D6BSR1_9FLAO</name>